<dbReference type="EMBL" id="CP144691">
    <property type="protein sequence ID" value="WVY93924.1"/>
    <property type="molecule type" value="Genomic_DNA"/>
</dbReference>
<dbReference type="AlphaFoldDB" id="A0AAQ3MM60"/>
<evidence type="ECO:0000256" key="1">
    <source>
        <dbReference type="SAM" id="MobiDB-lite"/>
    </source>
</evidence>
<dbReference type="Proteomes" id="UP001374535">
    <property type="component" value="Chromosome 10"/>
</dbReference>
<gene>
    <name evidence="2" type="ORF">V8G54_033012</name>
</gene>
<name>A0AAQ3MM60_VIGMU</name>
<feature type="compositionally biased region" description="Basic and acidic residues" evidence="1">
    <location>
        <begin position="81"/>
        <end position="101"/>
    </location>
</feature>
<evidence type="ECO:0000313" key="3">
    <source>
        <dbReference type="Proteomes" id="UP001374535"/>
    </source>
</evidence>
<accession>A0AAQ3MM60</accession>
<reference evidence="2 3" key="1">
    <citation type="journal article" date="2023" name="Life. Sci Alliance">
        <title>Evolutionary insights into 3D genome organization and epigenetic landscape of Vigna mungo.</title>
        <authorList>
            <person name="Junaid A."/>
            <person name="Singh B."/>
            <person name="Bhatia S."/>
        </authorList>
    </citation>
    <scope>NUCLEOTIDE SEQUENCE [LARGE SCALE GENOMIC DNA]</scope>
    <source>
        <strain evidence="2">Urdbean</strain>
    </source>
</reference>
<proteinExistence type="predicted"/>
<organism evidence="2 3">
    <name type="scientific">Vigna mungo</name>
    <name type="common">Black gram</name>
    <name type="synonym">Phaseolus mungo</name>
    <dbReference type="NCBI Taxonomy" id="3915"/>
    <lineage>
        <taxon>Eukaryota</taxon>
        <taxon>Viridiplantae</taxon>
        <taxon>Streptophyta</taxon>
        <taxon>Embryophyta</taxon>
        <taxon>Tracheophyta</taxon>
        <taxon>Spermatophyta</taxon>
        <taxon>Magnoliopsida</taxon>
        <taxon>eudicotyledons</taxon>
        <taxon>Gunneridae</taxon>
        <taxon>Pentapetalae</taxon>
        <taxon>rosids</taxon>
        <taxon>fabids</taxon>
        <taxon>Fabales</taxon>
        <taxon>Fabaceae</taxon>
        <taxon>Papilionoideae</taxon>
        <taxon>50 kb inversion clade</taxon>
        <taxon>NPAAA clade</taxon>
        <taxon>indigoferoid/millettioid clade</taxon>
        <taxon>Phaseoleae</taxon>
        <taxon>Vigna</taxon>
    </lineage>
</organism>
<protein>
    <submittedName>
        <fullName evidence="2">Uncharacterized protein</fullName>
    </submittedName>
</protein>
<sequence>MCFLPNFYELRRLIFDAVNCGGTTRYRYRQRGGDEGNVGDFSLVPSYAEKEERQRRKRRIGGAEAKCEGVVRRRPLDAENRDRESEIVDEGRCRSKSESRNAQRNSSYRRNARFGRRSFANRFALCFSQSRNRNKATIVKIDTVHKMLKLIKRCDCNTGGCVELDGFARVPRKGMVCANDYGTQSLRGQ</sequence>
<feature type="region of interest" description="Disordered" evidence="1">
    <location>
        <begin position="81"/>
        <end position="109"/>
    </location>
</feature>
<keyword evidence="3" id="KW-1185">Reference proteome</keyword>
<evidence type="ECO:0000313" key="2">
    <source>
        <dbReference type="EMBL" id="WVY93924.1"/>
    </source>
</evidence>